<dbReference type="RefSeq" id="WP_215620791.1">
    <property type="nucleotide sequence ID" value="NZ_CP076134.1"/>
</dbReference>
<reference evidence="2" key="1">
    <citation type="submission" date="2021-06" db="EMBL/GenBank/DDBJ databases">
        <title>Bradyrhizobium sp. S2-20-1 Genome sequencing.</title>
        <authorList>
            <person name="Jin L."/>
        </authorList>
    </citation>
    <scope>NUCLEOTIDE SEQUENCE</scope>
    <source>
        <strain evidence="2">S2-20-1</strain>
    </source>
</reference>
<evidence type="ECO:0000313" key="3">
    <source>
        <dbReference type="Proteomes" id="UP000680839"/>
    </source>
</evidence>
<protein>
    <submittedName>
        <fullName evidence="2">Uncharacterized protein</fullName>
    </submittedName>
</protein>
<dbReference type="Proteomes" id="UP000680839">
    <property type="component" value="Chromosome"/>
</dbReference>
<evidence type="ECO:0000313" key="2">
    <source>
        <dbReference type="EMBL" id="QWG11939.1"/>
    </source>
</evidence>
<proteinExistence type="predicted"/>
<dbReference type="EMBL" id="CP076134">
    <property type="protein sequence ID" value="QWG11939.1"/>
    <property type="molecule type" value="Genomic_DNA"/>
</dbReference>
<name>A0A975RLP9_9BRAD</name>
<gene>
    <name evidence="2" type="ORF">KMZ29_19725</name>
</gene>
<evidence type="ECO:0000256" key="1">
    <source>
        <dbReference type="SAM" id="MobiDB-lite"/>
    </source>
</evidence>
<feature type="region of interest" description="Disordered" evidence="1">
    <location>
        <begin position="15"/>
        <end position="53"/>
    </location>
</feature>
<accession>A0A975RLP9</accession>
<sequence>MSVYHMSGPLLRAISTPDEPLRRSSDIRLSNFDDDPVAAATANPQPRGRISDGVTMDTQDEVASWLWVI</sequence>
<organism evidence="2 3">
    <name type="scientific">Bradyrhizobium sediminis</name>
    <dbReference type="NCBI Taxonomy" id="2840469"/>
    <lineage>
        <taxon>Bacteria</taxon>
        <taxon>Pseudomonadati</taxon>
        <taxon>Pseudomonadota</taxon>
        <taxon>Alphaproteobacteria</taxon>
        <taxon>Hyphomicrobiales</taxon>
        <taxon>Nitrobacteraceae</taxon>
        <taxon>Bradyrhizobium</taxon>
    </lineage>
</organism>
<dbReference type="AlphaFoldDB" id="A0A975RLP9"/>